<dbReference type="InterPro" id="IPR050360">
    <property type="entry name" value="MFS_Sugar_Transporters"/>
</dbReference>
<dbReference type="InterPro" id="IPR036259">
    <property type="entry name" value="MFS_trans_sf"/>
</dbReference>
<keyword evidence="3 7" id="KW-0812">Transmembrane</keyword>
<dbReference type="InterPro" id="IPR020846">
    <property type="entry name" value="MFS_dom"/>
</dbReference>
<dbReference type="EMBL" id="JAVFKD010000014">
    <property type="protein sequence ID" value="KAK5989649.1"/>
    <property type="molecule type" value="Genomic_DNA"/>
</dbReference>
<dbReference type="PANTHER" id="PTHR48022">
    <property type="entry name" value="PLASTIDIC GLUCOSE TRANSPORTER 4"/>
    <property type="match status" value="1"/>
</dbReference>
<evidence type="ECO:0000256" key="3">
    <source>
        <dbReference type="ARBA" id="ARBA00022692"/>
    </source>
</evidence>
<evidence type="ECO:0000256" key="7">
    <source>
        <dbReference type="SAM" id="Phobius"/>
    </source>
</evidence>
<feature type="transmembrane region" description="Helical" evidence="7">
    <location>
        <begin position="192"/>
        <end position="213"/>
    </location>
</feature>
<feature type="transmembrane region" description="Helical" evidence="7">
    <location>
        <begin position="132"/>
        <end position="150"/>
    </location>
</feature>
<name>A0ABR0SBW4_9HYPO</name>
<comment type="similarity">
    <text evidence="2">Belongs to the major facilitator superfamily. Sugar transporter (TC 2.A.1.1) family.</text>
</comment>
<comment type="caution">
    <text evidence="9">The sequence shown here is derived from an EMBL/GenBank/DDBJ whole genome shotgun (WGS) entry which is preliminary data.</text>
</comment>
<gene>
    <name evidence="9" type="ORF">PT974_07904</name>
</gene>
<evidence type="ECO:0000259" key="8">
    <source>
        <dbReference type="PROSITE" id="PS50850"/>
    </source>
</evidence>
<accession>A0ABR0SBW4</accession>
<feature type="domain" description="Major facilitator superfamily (MFS) profile" evidence="8">
    <location>
        <begin position="63"/>
        <end position="233"/>
    </location>
</feature>
<keyword evidence="5 7" id="KW-0472">Membrane</keyword>
<dbReference type="PANTHER" id="PTHR48022:SF79">
    <property type="entry name" value="LACTOSE PERMEASE, PUTATIVE (AFU_ORTHOLOGUE AFUA_6G01860)-RELATED"/>
    <property type="match status" value="1"/>
</dbReference>
<dbReference type="PROSITE" id="PS50850">
    <property type="entry name" value="MFS"/>
    <property type="match status" value="1"/>
</dbReference>
<reference evidence="9 10" key="1">
    <citation type="submission" date="2024-01" db="EMBL/GenBank/DDBJ databases">
        <title>Complete genome of Cladobotryum mycophilum ATHUM6906.</title>
        <authorList>
            <person name="Christinaki A.C."/>
            <person name="Myridakis A.I."/>
            <person name="Kouvelis V.N."/>
        </authorList>
    </citation>
    <scope>NUCLEOTIDE SEQUENCE [LARGE SCALE GENOMIC DNA]</scope>
    <source>
        <strain evidence="9 10">ATHUM6906</strain>
    </source>
</reference>
<dbReference type="SUPFAM" id="SSF103473">
    <property type="entry name" value="MFS general substrate transporter"/>
    <property type="match status" value="1"/>
</dbReference>
<evidence type="ECO:0000256" key="2">
    <source>
        <dbReference type="ARBA" id="ARBA00010992"/>
    </source>
</evidence>
<dbReference type="Gene3D" id="1.20.1250.20">
    <property type="entry name" value="MFS general substrate transporter like domains"/>
    <property type="match status" value="1"/>
</dbReference>
<dbReference type="Proteomes" id="UP001338125">
    <property type="component" value="Unassembled WGS sequence"/>
</dbReference>
<dbReference type="InterPro" id="IPR005828">
    <property type="entry name" value="MFS_sugar_transport-like"/>
</dbReference>
<feature type="region of interest" description="Disordered" evidence="6">
    <location>
        <begin position="1"/>
        <end position="21"/>
    </location>
</feature>
<protein>
    <submittedName>
        <fullName evidence="9">Lactose permease</fullName>
    </submittedName>
</protein>
<evidence type="ECO:0000256" key="5">
    <source>
        <dbReference type="ARBA" id="ARBA00023136"/>
    </source>
</evidence>
<sequence length="233" mass="24923">MTEKTDSGLEPAVDNVSINNDPIADKANAGKITEVQGNSHFYETVTAAPLDPWSKTSLQLYCILLVAALNATASGFDGSIFSAINAMTQYKDYFHHKELGSTTGIIMMIYTIGNMIGSLFTGPICDHFGRRIGMMCGSVFIVIGAAVQTAAQSDAYLLGGRFILGFGVSIGTSSAPTYALELAPPQWRARVVGYYNTFFYTGAILATGVAYASSKNNSELAFRLPLGLQIFPL</sequence>
<evidence type="ECO:0000256" key="1">
    <source>
        <dbReference type="ARBA" id="ARBA00004141"/>
    </source>
</evidence>
<evidence type="ECO:0000256" key="4">
    <source>
        <dbReference type="ARBA" id="ARBA00022989"/>
    </source>
</evidence>
<keyword evidence="10" id="KW-1185">Reference proteome</keyword>
<dbReference type="Pfam" id="PF00083">
    <property type="entry name" value="Sugar_tr"/>
    <property type="match status" value="1"/>
</dbReference>
<feature type="transmembrane region" description="Helical" evidence="7">
    <location>
        <begin position="99"/>
        <end position="120"/>
    </location>
</feature>
<evidence type="ECO:0000313" key="9">
    <source>
        <dbReference type="EMBL" id="KAK5989649.1"/>
    </source>
</evidence>
<comment type="subcellular location">
    <subcellularLocation>
        <location evidence="1">Membrane</location>
        <topology evidence="1">Multi-pass membrane protein</topology>
    </subcellularLocation>
</comment>
<organism evidence="9 10">
    <name type="scientific">Cladobotryum mycophilum</name>
    <dbReference type="NCBI Taxonomy" id="491253"/>
    <lineage>
        <taxon>Eukaryota</taxon>
        <taxon>Fungi</taxon>
        <taxon>Dikarya</taxon>
        <taxon>Ascomycota</taxon>
        <taxon>Pezizomycotina</taxon>
        <taxon>Sordariomycetes</taxon>
        <taxon>Hypocreomycetidae</taxon>
        <taxon>Hypocreales</taxon>
        <taxon>Hypocreaceae</taxon>
        <taxon>Cladobotryum</taxon>
    </lineage>
</organism>
<evidence type="ECO:0000313" key="10">
    <source>
        <dbReference type="Proteomes" id="UP001338125"/>
    </source>
</evidence>
<keyword evidence="4 7" id="KW-1133">Transmembrane helix</keyword>
<feature type="transmembrane region" description="Helical" evidence="7">
    <location>
        <begin position="162"/>
        <end position="180"/>
    </location>
</feature>
<evidence type="ECO:0000256" key="6">
    <source>
        <dbReference type="SAM" id="MobiDB-lite"/>
    </source>
</evidence>
<feature type="transmembrane region" description="Helical" evidence="7">
    <location>
        <begin position="58"/>
        <end position="87"/>
    </location>
</feature>
<proteinExistence type="inferred from homology"/>